<evidence type="ECO:0000313" key="1">
    <source>
        <dbReference type="EMBL" id="GJS88666.1"/>
    </source>
</evidence>
<gene>
    <name evidence="1" type="ORF">Tco_0771302</name>
</gene>
<organism evidence="1 2">
    <name type="scientific">Tanacetum coccineum</name>
    <dbReference type="NCBI Taxonomy" id="301880"/>
    <lineage>
        <taxon>Eukaryota</taxon>
        <taxon>Viridiplantae</taxon>
        <taxon>Streptophyta</taxon>
        <taxon>Embryophyta</taxon>
        <taxon>Tracheophyta</taxon>
        <taxon>Spermatophyta</taxon>
        <taxon>Magnoliopsida</taxon>
        <taxon>eudicotyledons</taxon>
        <taxon>Gunneridae</taxon>
        <taxon>Pentapetalae</taxon>
        <taxon>asterids</taxon>
        <taxon>campanulids</taxon>
        <taxon>Asterales</taxon>
        <taxon>Asteraceae</taxon>
        <taxon>Asteroideae</taxon>
        <taxon>Anthemideae</taxon>
        <taxon>Anthemidinae</taxon>
        <taxon>Tanacetum</taxon>
    </lineage>
</organism>
<accession>A0ABQ4ZH90</accession>
<dbReference type="Proteomes" id="UP001151760">
    <property type="component" value="Unassembled WGS sequence"/>
</dbReference>
<comment type="caution">
    <text evidence="1">The sequence shown here is derived from an EMBL/GenBank/DDBJ whole genome shotgun (WGS) entry which is preliminary data.</text>
</comment>
<keyword evidence="2" id="KW-1185">Reference proteome</keyword>
<dbReference type="EMBL" id="BQNB010011290">
    <property type="protein sequence ID" value="GJS88666.1"/>
    <property type="molecule type" value="Genomic_DNA"/>
</dbReference>
<reference evidence="1" key="1">
    <citation type="journal article" date="2022" name="Int. J. Mol. Sci.">
        <title>Draft Genome of Tanacetum Coccineum: Genomic Comparison of Closely Related Tanacetum-Family Plants.</title>
        <authorList>
            <person name="Yamashiro T."/>
            <person name="Shiraishi A."/>
            <person name="Nakayama K."/>
            <person name="Satake H."/>
        </authorList>
    </citation>
    <scope>NUCLEOTIDE SEQUENCE</scope>
</reference>
<name>A0ABQ4ZH90_9ASTR</name>
<proteinExistence type="predicted"/>
<sequence length="74" mass="7088">MFHRQSNAPCACITKPNAASAGGGRRGVAVGGCCGDDDDGGGNENGDEGGVAAMAVAVAVRWRHGDSGVASGGA</sequence>
<protein>
    <submittedName>
        <fullName evidence="1">Uncharacterized protein</fullName>
    </submittedName>
</protein>
<evidence type="ECO:0000313" key="2">
    <source>
        <dbReference type="Proteomes" id="UP001151760"/>
    </source>
</evidence>
<reference evidence="1" key="2">
    <citation type="submission" date="2022-01" db="EMBL/GenBank/DDBJ databases">
        <authorList>
            <person name="Yamashiro T."/>
            <person name="Shiraishi A."/>
            <person name="Satake H."/>
            <person name="Nakayama K."/>
        </authorList>
    </citation>
    <scope>NUCLEOTIDE SEQUENCE</scope>
</reference>